<name>A0A645E9B0_9ZZZZ</name>
<organism evidence="1">
    <name type="scientific">bioreactor metagenome</name>
    <dbReference type="NCBI Taxonomy" id="1076179"/>
    <lineage>
        <taxon>unclassified sequences</taxon>
        <taxon>metagenomes</taxon>
        <taxon>ecological metagenomes</taxon>
    </lineage>
</organism>
<dbReference type="EMBL" id="VSSQ01044253">
    <property type="protein sequence ID" value="MPM98055.1"/>
    <property type="molecule type" value="Genomic_DNA"/>
</dbReference>
<sequence>MDWIEIKTEDDIKNLLNTFGWFHDGCLREIHLWNSYHVSEDLGMGCGDYSINAKVLFQRQFENPSAIEVYFREIQRMNIVSTSSDYWYSIFGVTLEYKDGIYYWADEEDWNIDNPNNDNTMWISAKGIKWRDRSEFIGEKLRYGKRE</sequence>
<comment type="caution">
    <text evidence="1">The sequence shown here is derived from an EMBL/GenBank/DDBJ whole genome shotgun (WGS) entry which is preliminary data.</text>
</comment>
<evidence type="ECO:0000313" key="1">
    <source>
        <dbReference type="EMBL" id="MPM98055.1"/>
    </source>
</evidence>
<dbReference type="AlphaFoldDB" id="A0A645E9B0"/>
<protein>
    <submittedName>
        <fullName evidence="1">Uncharacterized protein</fullName>
    </submittedName>
</protein>
<reference evidence="1" key="1">
    <citation type="submission" date="2019-08" db="EMBL/GenBank/DDBJ databases">
        <authorList>
            <person name="Kucharzyk K."/>
            <person name="Murdoch R.W."/>
            <person name="Higgins S."/>
            <person name="Loffler F."/>
        </authorList>
    </citation>
    <scope>NUCLEOTIDE SEQUENCE</scope>
</reference>
<accession>A0A645E9B0</accession>
<gene>
    <name evidence="1" type="ORF">SDC9_145236</name>
</gene>
<proteinExistence type="predicted"/>